<evidence type="ECO:0000313" key="2">
    <source>
        <dbReference type="Proteomes" id="UP000706039"/>
    </source>
</evidence>
<reference evidence="1 2" key="1">
    <citation type="submission" date="2021-08" db="EMBL/GenBank/DDBJ databases">
        <authorList>
            <person name="Tuo L."/>
        </authorList>
    </citation>
    <scope>NUCLEOTIDE SEQUENCE [LARGE SCALE GENOMIC DNA]</scope>
    <source>
        <strain evidence="1 2">JCM 31229</strain>
    </source>
</reference>
<keyword evidence="2" id="KW-1185">Reference proteome</keyword>
<protein>
    <submittedName>
        <fullName evidence="1">Ornithine cyclodeaminase family protein</fullName>
    </submittedName>
</protein>
<dbReference type="PIRSF" id="PIRSF001439">
    <property type="entry name" value="CryM"/>
    <property type="match status" value="1"/>
</dbReference>
<name>A0ABS7PJE9_9SPHN</name>
<sequence length="324" mass="33611">MLVLSHADVARLLTYEACIPLMRDAMIALSRGRTRQLLRSIIDLDAGRAFGVMPGAMGGQEAFGAKLVSVFPENFAAGKPSHQGVIVVFDASTGAPTAIVDAGEVTAIRTASASAAATDILARPDAARLAVLGYGEQAWRHIEAIRQVRRLTHVTIWGRDRALADALAVRTREIFGIAAVAADDVASAAADADIICTTTAAHDPILDTGHVRPGTHINAVGSSRAGPAEIGNALVVRSRFIADYRAGVLEQGAEFLNARAAGLIGDDHVLGEIGDVMDGKLAGRIAPEDVTIYKSIGHVVQDLASAAWLCAAAGKAGIGANVAF</sequence>
<dbReference type="Gene3D" id="3.40.50.720">
    <property type="entry name" value="NAD(P)-binding Rossmann-like Domain"/>
    <property type="match status" value="1"/>
</dbReference>
<dbReference type="InterPro" id="IPR023401">
    <property type="entry name" value="ODC_N"/>
</dbReference>
<accession>A0ABS7PJE9</accession>
<dbReference type="Pfam" id="PF02423">
    <property type="entry name" value="OCD_Mu_crystall"/>
    <property type="match status" value="1"/>
</dbReference>
<organism evidence="1 2">
    <name type="scientific">Sphingomonas colocasiae</name>
    <dbReference type="NCBI Taxonomy" id="1848973"/>
    <lineage>
        <taxon>Bacteria</taxon>
        <taxon>Pseudomonadati</taxon>
        <taxon>Pseudomonadota</taxon>
        <taxon>Alphaproteobacteria</taxon>
        <taxon>Sphingomonadales</taxon>
        <taxon>Sphingomonadaceae</taxon>
        <taxon>Sphingomonas</taxon>
    </lineage>
</organism>
<proteinExistence type="predicted"/>
<comment type="caution">
    <text evidence="1">The sequence shown here is derived from an EMBL/GenBank/DDBJ whole genome shotgun (WGS) entry which is preliminary data.</text>
</comment>
<dbReference type="PANTHER" id="PTHR13812:SF19">
    <property type="entry name" value="KETIMINE REDUCTASE MU-CRYSTALLIN"/>
    <property type="match status" value="1"/>
</dbReference>
<evidence type="ECO:0000313" key="1">
    <source>
        <dbReference type="EMBL" id="MBY8821420.1"/>
    </source>
</evidence>
<dbReference type="PANTHER" id="PTHR13812">
    <property type="entry name" value="KETIMINE REDUCTASE MU-CRYSTALLIN"/>
    <property type="match status" value="1"/>
</dbReference>
<gene>
    <name evidence="1" type="ORF">K7G82_03900</name>
</gene>
<dbReference type="SUPFAM" id="SSF51735">
    <property type="entry name" value="NAD(P)-binding Rossmann-fold domains"/>
    <property type="match status" value="1"/>
</dbReference>
<dbReference type="InterPro" id="IPR003462">
    <property type="entry name" value="ODC_Mu_crystall"/>
</dbReference>
<dbReference type="Proteomes" id="UP000706039">
    <property type="component" value="Unassembled WGS sequence"/>
</dbReference>
<dbReference type="InterPro" id="IPR036291">
    <property type="entry name" value="NAD(P)-bd_dom_sf"/>
</dbReference>
<dbReference type="Gene3D" id="3.30.1780.10">
    <property type="entry name" value="ornithine cyclodeaminase, domain 1"/>
    <property type="match status" value="1"/>
</dbReference>
<dbReference type="EMBL" id="JAINVV010000003">
    <property type="protein sequence ID" value="MBY8821420.1"/>
    <property type="molecule type" value="Genomic_DNA"/>
</dbReference>